<evidence type="ECO:0000313" key="2">
    <source>
        <dbReference type="Proteomes" id="UP001485301"/>
    </source>
</evidence>
<name>A0ACD5BWQ9_9SPHI</name>
<dbReference type="Proteomes" id="UP001485301">
    <property type="component" value="Chromosome"/>
</dbReference>
<organism evidence="1 2">
    <name type="scientific">Sphingobacterium thalpophilum</name>
    <dbReference type="NCBI Taxonomy" id="259"/>
    <lineage>
        <taxon>Bacteria</taxon>
        <taxon>Pseudomonadati</taxon>
        <taxon>Bacteroidota</taxon>
        <taxon>Sphingobacteriia</taxon>
        <taxon>Sphingobacteriales</taxon>
        <taxon>Sphingobacteriaceae</taxon>
        <taxon>Sphingobacterium</taxon>
    </lineage>
</organism>
<sequence>MKKLKSLVFILLIGVGICNAQTGKNHFIDLPSTDPKTTFENVLQLFLSSDYFVLSADKHSGFIQCKIVNDDSKVFTKLKVEILEYNLLIRENQDNGARIYIQANLKQKIRSASVNNDGVYSDDIGVTKKPKYYEPLITFLKSNLN</sequence>
<gene>
    <name evidence="1" type="ORF">AACH28_15280</name>
</gene>
<evidence type="ECO:0000313" key="1">
    <source>
        <dbReference type="EMBL" id="WZN54011.1"/>
    </source>
</evidence>
<keyword evidence="2" id="KW-1185">Reference proteome</keyword>
<protein>
    <submittedName>
        <fullName evidence="1">Uncharacterized protein</fullName>
    </submittedName>
</protein>
<reference evidence="1" key="1">
    <citation type="submission" date="2024-04" db="EMBL/GenBank/DDBJ databases">
        <title>Complete genome sequence of Sphingobacterium thalpophiium BAA-1094.</title>
        <authorList>
            <person name="Adaikpoh B.I."/>
        </authorList>
    </citation>
    <scope>NUCLEOTIDE SEQUENCE</scope>
    <source>
        <strain evidence="1">BAA-1094</strain>
    </source>
</reference>
<dbReference type="EMBL" id="CP151087">
    <property type="protein sequence ID" value="WZN54011.1"/>
    <property type="molecule type" value="Genomic_DNA"/>
</dbReference>
<proteinExistence type="predicted"/>
<accession>A0ACD5BWQ9</accession>